<evidence type="ECO:0000256" key="4">
    <source>
        <dbReference type="SAM" id="MobiDB-lite"/>
    </source>
</evidence>
<proteinExistence type="predicted"/>
<evidence type="ECO:0000256" key="2">
    <source>
        <dbReference type="ARBA" id="ARBA00023012"/>
    </source>
</evidence>
<dbReference type="InterPro" id="IPR011006">
    <property type="entry name" value="CheY-like_superfamily"/>
</dbReference>
<dbReference type="EMBL" id="PEBV01000020">
    <property type="protein sequence ID" value="PTQ52902.1"/>
    <property type="molecule type" value="Genomic_DNA"/>
</dbReference>
<evidence type="ECO:0000313" key="7">
    <source>
        <dbReference type="EMBL" id="PTQ52902.1"/>
    </source>
</evidence>
<feature type="region of interest" description="Disordered" evidence="4">
    <location>
        <begin position="123"/>
        <end position="159"/>
    </location>
</feature>
<dbReference type="PANTHER" id="PTHR45339">
    <property type="entry name" value="HYBRID SIGNAL TRANSDUCTION HISTIDINE KINASE J"/>
    <property type="match status" value="1"/>
</dbReference>
<dbReference type="GO" id="GO:0016301">
    <property type="term" value="F:kinase activity"/>
    <property type="evidence" value="ECO:0007669"/>
    <property type="project" value="UniProtKB-KW"/>
</dbReference>
<reference evidence="6 8" key="1">
    <citation type="submission" date="2015-09" db="EMBL/GenBank/DDBJ databases">
        <title>Draft genome sequence of Hydrogenibacillus schlegelii DSM 2000.</title>
        <authorList>
            <person name="Hemp J."/>
        </authorList>
    </citation>
    <scope>NUCLEOTIDE SEQUENCE [LARGE SCALE GENOMIC DNA]</scope>
    <source>
        <strain evidence="6 8">MA 48</strain>
    </source>
</reference>
<name>A0A179IT64_HYDSH</name>
<dbReference type="Proteomes" id="UP000244180">
    <property type="component" value="Unassembled WGS sequence"/>
</dbReference>
<dbReference type="EMBL" id="JXBB01000006">
    <property type="protein sequence ID" value="OAR05019.1"/>
    <property type="molecule type" value="Genomic_DNA"/>
</dbReference>
<keyword evidence="8" id="KW-1185">Reference proteome</keyword>
<feature type="domain" description="Response regulatory" evidence="5">
    <location>
        <begin position="3"/>
        <end position="119"/>
    </location>
</feature>
<evidence type="ECO:0000256" key="1">
    <source>
        <dbReference type="ARBA" id="ARBA00022553"/>
    </source>
</evidence>
<dbReference type="AlphaFoldDB" id="A0A179IT64"/>
<dbReference type="InterPro" id="IPR001789">
    <property type="entry name" value="Sig_transdc_resp-reg_receiver"/>
</dbReference>
<feature type="modified residue" description="4-aspartylphosphate" evidence="3">
    <location>
        <position position="52"/>
    </location>
</feature>
<keyword evidence="1 3" id="KW-0597">Phosphoprotein</keyword>
<evidence type="ECO:0000313" key="6">
    <source>
        <dbReference type="EMBL" id="OAR05019.1"/>
    </source>
</evidence>
<organism evidence="6 8">
    <name type="scientific">Hydrogenibacillus schlegelii</name>
    <name type="common">Bacillus schlegelii</name>
    <dbReference type="NCBI Taxonomy" id="1484"/>
    <lineage>
        <taxon>Bacteria</taxon>
        <taxon>Bacillati</taxon>
        <taxon>Bacillota</taxon>
        <taxon>Bacilli</taxon>
        <taxon>Bacillales</taxon>
        <taxon>Bacillales Family X. Incertae Sedis</taxon>
        <taxon>Hydrogenibacillus</taxon>
    </lineage>
</organism>
<gene>
    <name evidence="7" type="ORF">HSCHL_2535</name>
    <name evidence="6" type="ORF">SA87_05770</name>
</gene>
<dbReference type="RefSeq" id="WP_066199006.1">
    <property type="nucleotide sequence ID" value="NZ_CBCSAS010000012.1"/>
</dbReference>
<dbReference type="SMART" id="SM00448">
    <property type="entry name" value="REC"/>
    <property type="match status" value="1"/>
</dbReference>
<evidence type="ECO:0000313" key="9">
    <source>
        <dbReference type="Proteomes" id="UP000244180"/>
    </source>
</evidence>
<feature type="compositionally biased region" description="Gly residues" evidence="4">
    <location>
        <begin position="140"/>
        <end position="149"/>
    </location>
</feature>
<accession>A0A179IT64</accession>
<dbReference type="PANTHER" id="PTHR45339:SF1">
    <property type="entry name" value="HYBRID SIGNAL TRANSDUCTION HISTIDINE KINASE J"/>
    <property type="match status" value="1"/>
</dbReference>
<protein>
    <submittedName>
        <fullName evidence="7">Sensory box histidine kinase/response regulator</fullName>
    </submittedName>
</protein>
<dbReference type="PROSITE" id="PS50110">
    <property type="entry name" value="RESPONSE_REGULATORY"/>
    <property type="match status" value="1"/>
</dbReference>
<sequence>MARILIVEDNETNALLFSDVLAAEGHAVEVAPDGETALARLEAEVYDLILLDIHLPEMDGLAIARALRSTPAFDGVPIVALSAFATEREIREAYAAGFDDYLTKPIDVRTLVAAVSRHLRSGRITVPEKGRPAAEAPEPGAGGGEGAGPSAGRVRDEAP</sequence>
<dbReference type="Pfam" id="PF00072">
    <property type="entry name" value="Response_reg"/>
    <property type="match status" value="1"/>
</dbReference>
<dbReference type="Gene3D" id="3.40.50.2300">
    <property type="match status" value="1"/>
</dbReference>
<evidence type="ECO:0000259" key="5">
    <source>
        <dbReference type="PROSITE" id="PS50110"/>
    </source>
</evidence>
<keyword evidence="7" id="KW-0808">Transferase</keyword>
<dbReference type="SUPFAM" id="SSF52172">
    <property type="entry name" value="CheY-like"/>
    <property type="match status" value="1"/>
</dbReference>
<evidence type="ECO:0000313" key="8">
    <source>
        <dbReference type="Proteomes" id="UP000243024"/>
    </source>
</evidence>
<keyword evidence="2" id="KW-0902">Two-component regulatory system</keyword>
<comment type="caution">
    <text evidence="6">The sequence shown here is derived from an EMBL/GenBank/DDBJ whole genome shotgun (WGS) entry which is preliminary data.</text>
</comment>
<evidence type="ECO:0000256" key="3">
    <source>
        <dbReference type="PROSITE-ProRule" id="PRU00169"/>
    </source>
</evidence>
<dbReference type="Proteomes" id="UP000243024">
    <property type="component" value="Unassembled WGS sequence"/>
</dbReference>
<reference evidence="7 9" key="2">
    <citation type="submission" date="2017-08" db="EMBL/GenBank/DDBJ databases">
        <title>Burning lignite coal seam in the remote Altai Mountains harbors a hydrogen-driven thermophilic microbial community.</title>
        <authorList>
            <person name="Kadnikov V.V."/>
            <person name="Mardanov A.V."/>
            <person name="Ivasenko D."/>
            <person name="Beletsky A.V."/>
            <person name="Karnachuk O.V."/>
            <person name="Ravin N.V."/>
        </authorList>
    </citation>
    <scope>NUCLEOTIDE SEQUENCE [LARGE SCALE GENOMIC DNA]</scope>
    <source>
        <strain evidence="7">AL33</strain>
    </source>
</reference>
<keyword evidence="7" id="KW-0418">Kinase</keyword>
<dbReference type="GO" id="GO:0000160">
    <property type="term" value="P:phosphorelay signal transduction system"/>
    <property type="evidence" value="ECO:0007669"/>
    <property type="project" value="UniProtKB-KW"/>
</dbReference>
<dbReference type="STRING" id="1484.SA87_05770"/>